<feature type="non-terminal residue" evidence="2">
    <location>
        <position position="320"/>
    </location>
</feature>
<feature type="compositionally biased region" description="Pro residues" evidence="1">
    <location>
        <begin position="243"/>
        <end position="254"/>
    </location>
</feature>
<evidence type="ECO:0000313" key="2">
    <source>
        <dbReference type="EMBL" id="CAK0890415.1"/>
    </source>
</evidence>
<feature type="non-terminal residue" evidence="2">
    <location>
        <position position="1"/>
    </location>
</feature>
<keyword evidence="3" id="KW-1185">Reference proteome</keyword>
<comment type="caution">
    <text evidence="2">The sequence shown here is derived from an EMBL/GenBank/DDBJ whole genome shotgun (WGS) entry which is preliminary data.</text>
</comment>
<sequence>VIVEEAANSLITSTSAAIFSWANRILCPDCRPVVNCDCLECPTVTCGDVIKREASDSSLLGPALWCLLLVCFGFLLGRLPPAGAFAAQRAPRAPRASAAEEIEVAPIAEQARLQLEAARLPRGTQGGAPPLIGGAAAPAPVHRFRALPLPARLAGARVAGAARLGFAVPVGFFLRSVAGVAVFKPGPPPAAAAAHAGGGRAALAAALGGPAAAVALAGALAPPAAAAAPAPAAATAPAGALVPTPPPAPPPLAPPAAEWPLGPPLAAQRPPSPSRLGAVGAVVFDLRVQPVGVDKQGIRHCEFRAAVSTFTVAPFTDWCA</sequence>
<evidence type="ECO:0000256" key="1">
    <source>
        <dbReference type="SAM" id="MobiDB-lite"/>
    </source>
</evidence>
<accession>A0ABN9WUG0</accession>
<protein>
    <submittedName>
        <fullName evidence="2">Uncharacterized protein</fullName>
    </submittedName>
</protein>
<feature type="region of interest" description="Disordered" evidence="1">
    <location>
        <begin position="237"/>
        <end position="272"/>
    </location>
</feature>
<reference evidence="2" key="1">
    <citation type="submission" date="2023-10" db="EMBL/GenBank/DDBJ databases">
        <authorList>
            <person name="Chen Y."/>
            <person name="Shah S."/>
            <person name="Dougan E. K."/>
            <person name="Thang M."/>
            <person name="Chan C."/>
        </authorList>
    </citation>
    <scope>NUCLEOTIDE SEQUENCE [LARGE SCALE GENOMIC DNA]</scope>
</reference>
<dbReference type="Proteomes" id="UP001189429">
    <property type="component" value="Unassembled WGS sequence"/>
</dbReference>
<evidence type="ECO:0000313" key="3">
    <source>
        <dbReference type="Proteomes" id="UP001189429"/>
    </source>
</evidence>
<feature type="compositionally biased region" description="Low complexity" evidence="1">
    <location>
        <begin position="255"/>
        <end position="267"/>
    </location>
</feature>
<proteinExistence type="predicted"/>
<name>A0ABN9WUG0_9DINO</name>
<dbReference type="EMBL" id="CAUYUJ010019348">
    <property type="protein sequence ID" value="CAK0890415.1"/>
    <property type="molecule type" value="Genomic_DNA"/>
</dbReference>
<organism evidence="2 3">
    <name type="scientific">Prorocentrum cordatum</name>
    <dbReference type="NCBI Taxonomy" id="2364126"/>
    <lineage>
        <taxon>Eukaryota</taxon>
        <taxon>Sar</taxon>
        <taxon>Alveolata</taxon>
        <taxon>Dinophyceae</taxon>
        <taxon>Prorocentrales</taxon>
        <taxon>Prorocentraceae</taxon>
        <taxon>Prorocentrum</taxon>
    </lineage>
</organism>
<gene>
    <name evidence="2" type="ORF">PCOR1329_LOCUS70665</name>
</gene>